<dbReference type="PANTHER" id="PTHR34202:SF1">
    <property type="entry name" value="UPF0548 PROTEIN"/>
    <property type="match status" value="1"/>
</dbReference>
<dbReference type="InterPro" id="IPR014457">
    <property type="entry name" value="UCP010260"/>
</dbReference>
<feature type="domain" description="DUF1990" evidence="1">
    <location>
        <begin position="11"/>
        <end position="166"/>
    </location>
</feature>
<reference evidence="4" key="1">
    <citation type="submission" date="2015-07" db="EMBL/GenBank/DDBJ databases">
        <title>Nocardia seriolae U-1 whole genome shotgun sequence.</title>
        <authorList>
            <person name="Imajoh M."/>
            <person name="Fukumoto Y."/>
            <person name="Sukeda M."/>
            <person name="Yamane J."/>
            <person name="Yamasaki K."/>
            <person name="Shimizu M."/>
            <person name="Ohnishi K."/>
            <person name="Oshima S."/>
        </authorList>
    </citation>
    <scope>NUCLEOTIDE SEQUENCE [LARGE SCALE GENOMIC DNA]</scope>
    <source>
        <strain evidence="4">U-1</strain>
    </source>
</reference>
<proteinExistence type="predicted"/>
<dbReference type="PANTHER" id="PTHR34202">
    <property type="entry name" value="UPF0548 PROTEIN"/>
    <property type="match status" value="1"/>
</dbReference>
<dbReference type="EMBL" id="CP017839">
    <property type="protein sequence ID" value="APB00455.1"/>
    <property type="molecule type" value="Genomic_DNA"/>
</dbReference>
<dbReference type="Proteomes" id="UP000037179">
    <property type="component" value="Unassembled WGS sequence"/>
</dbReference>
<organism evidence="3 4">
    <name type="scientific">Nocardia seriolae</name>
    <dbReference type="NCBI Taxonomy" id="37332"/>
    <lineage>
        <taxon>Bacteria</taxon>
        <taxon>Bacillati</taxon>
        <taxon>Actinomycetota</taxon>
        <taxon>Actinomycetes</taxon>
        <taxon>Mycobacteriales</taxon>
        <taxon>Nocardiaceae</taxon>
        <taxon>Nocardia</taxon>
    </lineage>
</organism>
<keyword evidence="4" id="KW-1185">Reference proteome</keyword>
<dbReference type="OrthoDB" id="120660at2"/>
<evidence type="ECO:0000313" key="4">
    <source>
        <dbReference type="Proteomes" id="UP000037179"/>
    </source>
</evidence>
<evidence type="ECO:0000313" key="3">
    <source>
        <dbReference type="EMBL" id="GAP27003.1"/>
    </source>
</evidence>
<dbReference type="InterPro" id="IPR018960">
    <property type="entry name" value="DUF1990"/>
</dbReference>
<protein>
    <recommendedName>
        <fullName evidence="1">DUF1990 domain-containing protein</fullName>
    </recommendedName>
</protein>
<dbReference type="RefSeq" id="WP_033086118.1">
    <property type="nucleotide sequence ID" value="NZ_AP017900.1"/>
</dbReference>
<dbReference type="Pfam" id="PF09348">
    <property type="entry name" value="DUF1990"/>
    <property type="match status" value="1"/>
</dbReference>
<dbReference type="GeneID" id="93373690"/>
<sequence>MPEQPATVPFTYADVGGTAGDFPPGYDHFRLRLRIGSGRALFEQAAEHIRTYGIQRDTGIFLHATTPTLEPGTELTVRLHLGPFGVNAPCRVVYVLDDPDRRGFAYGTLSGHPEIGEELFAVEYDPTDDSVYGVIAAFSRPGAWYTRLGAPIVRLIQRWFAHRYIDTLRPR</sequence>
<evidence type="ECO:0000259" key="1">
    <source>
        <dbReference type="Pfam" id="PF09348"/>
    </source>
</evidence>
<dbReference type="PIRSF" id="PIRSF010260">
    <property type="entry name" value="UCP010260"/>
    <property type="match status" value="1"/>
</dbReference>
<dbReference type="EMBL" id="BBYQ01000012">
    <property type="protein sequence ID" value="GAP27003.1"/>
    <property type="molecule type" value="Genomic_DNA"/>
</dbReference>
<name>A0A0B8NA35_9NOCA</name>
<dbReference type="AlphaFoldDB" id="A0A0B8NA35"/>
<accession>A0A0B8NA35</accession>
<dbReference type="Proteomes" id="UP000180166">
    <property type="component" value="Chromosome"/>
</dbReference>
<reference evidence="2 5" key="3">
    <citation type="submission" date="2016-10" db="EMBL/GenBank/DDBJ databases">
        <title>Genome sequence of Nocardia seriolae strain EM150506, isolated from Anguila japonica.</title>
        <authorList>
            <person name="Han H.-J."/>
        </authorList>
    </citation>
    <scope>NUCLEOTIDE SEQUENCE [LARGE SCALE GENOMIC DNA]</scope>
    <source>
        <strain evidence="2 5">EM150506</strain>
    </source>
</reference>
<gene>
    <name evidence="2" type="ORF">NS506_06419</name>
    <name evidence="3" type="ORF">NSK11_contig00012-0038</name>
</gene>
<reference evidence="3 4" key="2">
    <citation type="journal article" date="2016" name="Genome Announc.">
        <title>Draft Genome Sequence of Erythromycin- and Oxytetracycline-Sensitive Nocardia seriolae Strain U-1 (NBRC 110359).</title>
        <authorList>
            <person name="Imajoh M."/>
            <person name="Sukeda M."/>
            <person name="Shimizu M."/>
            <person name="Yamane J."/>
            <person name="Ohnishi K."/>
            <person name="Oshima S."/>
        </authorList>
    </citation>
    <scope>NUCLEOTIDE SEQUENCE [LARGE SCALE GENOMIC DNA]</scope>
    <source>
        <strain evidence="3 4">U-1</strain>
    </source>
</reference>
<evidence type="ECO:0000313" key="2">
    <source>
        <dbReference type="EMBL" id="APB00455.1"/>
    </source>
</evidence>
<evidence type="ECO:0000313" key="5">
    <source>
        <dbReference type="Proteomes" id="UP000180166"/>
    </source>
</evidence>
<dbReference type="KEGG" id="nsr:NS506_06419"/>